<dbReference type="EMBL" id="AWQU01000088">
    <property type="protein sequence ID" value="KFB07225.1"/>
    <property type="molecule type" value="Genomic_DNA"/>
</dbReference>
<keyword evidence="6 9" id="KW-1133">Transmembrane helix</keyword>
<sequence length="77" mass="8416">MEWYDIIFYVLAIVALIIALLLSGHGNTGGISPTSGNEIELFKKTKDRGVVKVLQLILFVMVFVLLGIGIAIRLVSN</sequence>
<dbReference type="AlphaFoldDB" id="A0A084U2N9"/>
<organism evidence="10 11">
    <name type="scientific">Malacoplasma iowae DK-CPA</name>
    <dbReference type="NCBI Taxonomy" id="1394179"/>
    <lineage>
        <taxon>Bacteria</taxon>
        <taxon>Bacillati</taxon>
        <taxon>Mycoplasmatota</taxon>
        <taxon>Mycoplasmoidales</taxon>
        <taxon>Mycoplasmoidaceae</taxon>
        <taxon>Malacoplasma</taxon>
    </lineage>
</organism>
<evidence type="ECO:0000256" key="3">
    <source>
        <dbReference type="ARBA" id="ARBA00022448"/>
    </source>
</evidence>
<dbReference type="NCBIfam" id="TIGR00810">
    <property type="entry name" value="secG"/>
    <property type="match status" value="1"/>
</dbReference>
<evidence type="ECO:0000256" key="2">
    <source>
        <dbReference type="ARBA" id="ARBA00008445"/>
    </source>
</evidence>
<dbReference type="InterPro" id="IPR004692">
    <property type="entry name" value="SecG"/>
</dbReference>
<keyword evidence="4 9" id="KW-0812">Transmembrane</keyword>
<feature type="transmembrane region" description="Helical" evidence="9">
    <location>
        <begin position="53"/>
        <end position="75"/>
    </location>
</feature>
<comment type="caution">
    <text evidence="10">The sequence shown here is derived from an EMBL/GenBank/DDBJ whole genome shotgun (WGS) entry which is preliminary data.</text>
</comment>
<keyword evidence="8 9" id="KW-0472">Membrane</keyword>
<keyword evidence="3" id="KW-0813">Transport</keyword>
<comment type="similarity">
    <text evidence="2">Belongs to the SecG family.</text>
</comment>
<evidence type="ECO:0000256" key="8">
    <source>
        <dbReference type="ARBA" id="ARBA00023136"/>
    </source>
</evidence>
<accession>A0A084U2N9</accession>
<proteinExistence type="inferred from homology"/>
<evidence type="ECO:0000313" key="10">
    <source>
        <dbReference type="EMBL" id="KFB07225.1"/>
    </source>
</evidence>
<evidence type="ECO:0000256" key="4">
    <source>
        <dbReference type="ARBA" id="ARBA00022692"/>
    </source>
</evidence>
<evidence type="ECO:0000313" key="11">
    <source>
        <dbReference type="Proteomes" id="UP000028523"/>
    </source>
</evidence>
<dbReference type="GO" id="GO:0016020">
    <property type="term" value="C:membrane"/>
    <property type="evidence" value="ECO:0007669"/>
    <property type="project" value="UniProtKB-SubCell"/>
</dbReference>
<keyword evidence="7" id="KW-0811">Translocation</keyword>
<feature type="transmembrane region" description="Helical" evidence="9">
    <location>
        <begin position="6"/>
        <end position="23"/>
    </location>
</feature>
<protein>
    <submittedName>
        <fullName evidence="10">Preprotein translocase subunit SecG</fullName>
    </submittedName>
</protein>
<dbReference type="Proteomes" id="UP000028523">
    <property type="component" value="Unassembled WGS sequence"/>
</dbReference>
<evidence type="ECO:0000256" key="6">
    <source>
        <dbReference type="ARBA" id="ARBA00022989"/>
    </source>
</evidence>
<dbReference type="GO" id="GO:0009306">
    <property type="term" value="P:protein secretion"/>
    <property type="evidence" value="ECO:0007669"/>
    <property type="project" value="InterPro"/>
</dbReference>
<evidence type="ECO:0000256" key="9">
    <source>
        <dbReference type="SAM" id="Phobius"/>
    </source>
</evidence>
<dbReference type="RefSeq" id="WP_004025047.1">
    <property type="nucleotide sequence ID" value="NZ_AWQU01000088.1"/>
</dbReference>
<dbReference type="GeneID" id="96866863"/>
<evidence type="ECO:0000256" key="7">
    <source>
        <dbReference type="ARBA" id="ARBA00023010"/>
    </source>
</evidence>
<keyword evidence="11" id="KW-1185">Reference proteome</keyword>
<comment type="subcellular location">
    <subcellularLocation>
        <location evidence="1">Membrane</location>
        <topology evidence="1">Multi-pass membrane protein</topology>
    </subcellularLocation>
</comment>
<keyword evidence="5" id="KW-0653">Protein transport</keyword>
<reference evidence="10 11" key="1">
    <citation type="journal article" date="2014" name="PLoS ONE">
        <title>Reduction of Hydrogen Peroxide Accumulation and Toxicity by a Catalase from Mycoplasma iowae.</title>
        <authorList>
            <person name="Pritchard R.E."/>
            <person name="Prassinos A.J."/>
            <person name="Osborne J.D."/>
            <person name="Raviv Z."/>
            <person name="Balish M.F."/>
        </authorList>
    </citation>
    <scope>NUCLEOTIDE SEQUENCE [LARGE SCALE GENOMIC DNA]</scope>
    <source>
        <strain evidence="10 11">DK-CPA</strain>
    </source>
</reference>
<gene>
    <name evidence="10" type="primary">secG</name>
    <name evidence="10" type="ORF">P271_50</name>
</gene>
<evidence type="ECO:0000256" key="5">
    <source>
        <dbReference type="ARBA" id="ARBA00022927"/>
    </source>
</evidence>
<dbReference type="GO" id="GO:0015450">
    <property type="term" value="F:protein-transporting ATPase activity"/>
    <property type="evidence" value="ECO:0007669"/>
    <property type="project" value="InterPro"/>
</dbReference>
<evidence type="ECO:0000256" key="1">
    <source>
        <dbReference type="ARBA" id="ARBA00004141"/>
    </source>
</evidence>
<name>A0A084U2N9_MALIO</name>